<evidence type="ECO:0000313" key="2">
    <source>
        <dbReference type="EMBL" id="TKR22202.1"/>
    </source>
</evidence>
<dbReference type="PANTHER" id="PTHR12526:SF635">
    <property type="entry name" value="GLYCOSYL TRANSFERASE GROUP 1"/>
    <property type="match status" value="1"/>
</dbReference>
<dbReference type="RefSeq" id="WP_154730944.1">
    <property type="nucleotide sequence ID" value="NZ_SZYE01000229.1"/>
</dbReference>
<reference evidence="2 3" key="1">
    <citation type="submission" date="2019-05" db="EMBL/GenBank/DDBJ databases">
        <title>Genome sequence of Cellulomonas hominis strain CS1.</title>
        <authorList>
            <person name="Belmont J."/>
            <person name="Maclea K.S."/>
        </authorList>
    </citation>
    <scope>NUCLEOTIDE SEQUENCE [LARGE SCALE GENOMIC DNA]</scope>
    <source>
        <strain evidence="2 3">CS1</strain>
    </source>
</reference>
<evidence type="ECO:0000313" key="3">
    <source>
        <dbReference type="Proteomes" id="UP000308121"/>
    </source>
</evidence>
<dbReference type="InterPro" id="IPR055259">
    <property type="entry name" value="YkvP/CgeB_Glyco_trans-like"/>
</dbReference>
<dbReference type="Proteomes" id="UP000308121">
    <property type="component" value="Unassembled WGS sequence"/>
</dbReference>
<dbReference type="Pfam" id="PF13524">
    <property type="entry name" value="Glyco_trans_1_2"/>
    <property type="match status" value="1"/>
</dbReference>
<proteinExistence type="predicted"/>
<dbReference type="GO" id="GO:0016757">
    <property type="term" value="F:glycosyltransferase activity"/>
    <property type="evidence" value="ECO:0007669"/>
    <property type="project" value="TreeGrafter"/>
</dbReference>
<feature type="domain" description="Spore protein YkvP/CgeB glycosyl transferase-like" evidence="1">
    <location>
        <begin position="245"/>
        <end position="369"/>
    </location>
</feature>
<evidence type="ECO:0000259" key="1">
    <source>
        <dbReference type="Pfam" id="PF13524"/>
    </source>
</evidence>
<sequence>MTAPTSPGADAPARFVHVTRLPPSPSGVAAYAAAFRPVLDALGPTDTELLPPAPEASQSAALAVRLARRLARRDRDVVLVVEQAGRGLAEFWAAWWSARRGHRVWLMVHDVPELSGGAFFTTLLDRRGGRRVAAALSATLGRRAERDLLRRAERVLCLSPSGAAALAGAHRLDRPVEAVPHVGAATEDPVDGRTEVLVPGYVAAAEDVLPLVRAAADLPDGWVLAVGACGEGTARAIAAAADAAGTTDRVRLLGFLPEAGVRAAFARAAVVVRWRRGGWGGGGAHAVSGPLVAALGNGCAVVTNDSRGAGHLFGEARVEVVGDGEAGERALLDAVRALVADPADRRARGEAGRALVRREHTVAALAARLRPGATAPVHEHAGAARGEDG</sequence>
<name>A0A7Z8NPA2_9CELL</name>
<dbReference type="EMBL" id="SZYE01000229">
    <property type="protein sequence ID" value="TKR22202.1"/>
    <property type="molecule type" value="Genomic_DNA"/>
</dbReference>
<comment type="caution">
    <text evidence="2">The sequence shown here is derived from an EMBL/GenBank/DDBJ whole genome shotgun (WGS) entry which is preliminary data.</text>
</comment>
<dbReference type="Gene3D" id="3.40.50.2000">
    <property type="entry name" value="Glycogen Phosphorylase B"/>
    <property type="match status" value="1"/>
</dbReference>
<accession>A0A7Z8NPA2</accession>
<protein>
    <submittedName>
        <fullName evidence="2">Glycosyltransferase family 1 protein</fullName>
    </submittedName>
</protein>
<dbReference type="AlphaFoldDB" id="A0A7Z8NPA2"/>
<gene>
    <name evidence="2" type="ORF">FA014_17710</name>
</gene>
<dbReference type="PANTHER" id="PTHR12526">
    <property type="entry name" value="GLYCOSYLTRANSFERASE"/>
    <property type="match status" value="1"/>
</dbReference>
<dbReference type="SUPFAM" id="SSF53756">
    <property type="entry name" value="UDP-Glycosyltransferase/glycogen phosphorylase"/>
    <property type="match status" value="1"/>
</dbReference>
<organism evidence="2 3">
    <name type="scientific">Cellulomonas hominis</name>
    <dbReference type="NCBI Taxonomy" id="156981"/>
    <lineage>
        <taxon>Bacteria</taxon>
        <taxon>Bacillati</taxon>
        <taxon>Actinomycetota</taxon>
        <taxon>Actinomycetes</taxon>
        <taxon>Micrococcales</taxon>
        <taxon>Cellulomonadaceae</taxon>
        <taxon>Cellulomonas</taxon>
    </lineage>
</organism>
<dbReference type="OrthoDB" id="4823163at2"/>
<keyword evidence="2" id="KW-0808">Transferase</keyword>